<dbReference type="Proteomes" id="UP001501844">
    <property type="component" value="Unassembled WGS sequence"/>
</dbReference>
<dbReference type="SUPFAM" id="SSF52833">
    <property type="entry name" value="Thioredoxin-like"/>
    <property type="match status" value="1"/>
</dbReference>
<dbReference type="PANTHER" id="PTHR42852">
    <property type="entry name" value="THIOL:DISULFIDE INTERCHANGE PROTEIN DSBE"/>
    <property type="match status" value="1"/>
</dbReference>
<comment type="caution">
    <text evidence="6">The sequence shown here is derived from an EMBL/GenBank/DDBJ whole genome shotgun (WGS) entry which is preliminary data.</text>
</comment>
<dbReference type="InterPro" id="IPR017937">
    <property type="entry name" value="Thioredoxin_CS"/>
</dbReference>
<accession>A0ABP8FE97</accession>
<dbReference type="InterPro" id="IPR013766">
    <property type="entry name" value="Thioredoxin_domain"/>
</dbReference>
<evidence type="ECO:0000313" key="7">
    <source>
        <dbReference type="Proteomes" id="UP001501844"/>
    </source>
</evidence>
<proteinExistence type="predicted"/>
<dbReference type="PROSITE" id="PS00194">
    <property type="entry name" value="THIOREDOXIN_1"/>
    <property type="match status" value="1"/>
</dbReference>
<evidence type="ECO:0000256" key="3">
    <source>
        <dbReference type="ARBA" id="ARBA00023157"/>
    </source>
</evidence>
<evidence type="ECO:0000313" key="6">
    <source>
        <dbReference type="EMBL" id="GAA4301258.1"/>
    </source>
</evidence>
<keyword evidence="7" id="KW-1185">Reference proteome</keyword>
<keyword evidence="3" id="KW-1015">Disulfide bond</keyword>
<dbReference type="InterPro" id="IPR012336">
    <property type="entry name" value="Thioredoxin-like_fold"/>
</dbReference>
<reference evidence="7" key="1">
    <citation type="journal article" date="2019" name="Int. J. Syst. Evol. Microbiol.">
        <title>The Global Catalogue of Microorganisms (GCM) 10K type strain sequencing project: providing services to taxonomists for standard genome sequencing and annotation.</title>
        <authorList>
            <consortium name="The Broad Institute Genomics Platform"/>
            <consortium name="The Broad Institute Genome Sequencing Center for Infectious Disease"/>
            <person name="Wu L."/>
            <person name="Ma J."/>
        </authorList>
    </citation>
    <scope>NUCLEOTIDE SEQUENCE [LARGE SCALE GENOMIC DNA]</scope>
    <source>
        <strain evidence="7">JCM 17917</strain>
    </source>
</reference>
<evidence type="ECO:0000256" key="2">
    <source>
        <dbReference type="ARBA" id="ARBA00022748"/>
    </source>
</evidence>
<dbReference type="PROSITE" id="PS51352">
    <property type="entry name" value="THIOREDOXIN_2"/>
    <property type="match status" value="1"/>
</dbReference>
<dbReference type="EMBL" id="BAABGX010000001">
    <property type="protein sequence ID" value="GAA4301258.1"/>
    <property type="molecule type" value="Genomic_DNA"/>
</dbReference>
<dbReference type="InterPro" id="IPR036249">
    <property type="entry name" value="Thioredoxin-like_sf"/>
</dbReference>
<name>A0ABP8FE97_9BACT</name>
<sequence>MPKQVAIQYKPTVLKDSTEKYVMLNGFKRIYFRNHMMGADSLKHYHSSFYLEKGLAKVEQISKEKSEHNIYTRVFAGKQTDALFLDKFSEFGYLANLEGAPRTQKIKVFKEDIKKHPYSIHFLSSLYNNKEQYSEKELQEMMGLFNQEARQSTLGRKLYSYLENRVDTDKPYQNFQLDGPDKKQGWVLNNAAKVNMLVFWASWCGPCRREIPTLKELHTNYQGKGVNMVSISIDEQQENWHKALAKENMPWQQLVVEKDQIDLIKQKFNFSAIPLVVITDNNGKEVKRVVGEGEESIQLIKEAIQKQLTL</sequence>
<feature type="domain" description="Thioredoxin" evidence="5">
    <location>
        <begin position="166"/>
        <end position="309"/>
    </location>
</feature>
<gene>
    <name evidence="6" type="ORF">GCM10023183_12190</name>
</gene>
<evidence type="ECO:0000256" key="1">
    <source>
        <dbReference type="ARBA" id="ARBA00004196"/>
    </source>
</evidence>
<organism evidence="6 7">
    <name type="scientific">Nibribacter koreensis</name>
    <dbReference type="NCBI Taxonomy" id="1084519"/>
    <lineage>
        <taxon>Bacteria</taxon>
        <taxon>Pseudomonadati</taxon>
        <taxon>Bacteroidota</taxon>
        <taxon>Cytophagia</taxon>
        <taxon>Cytophagales</taxon>
        <taxon>Hymenobacteraceae</taxon>
        <taxon>Nibribacter</taxon>
    </lineage>
</organism>
<keyword evidence="2" id="KW-0201">Cytochrome c-type biogenesis</keyword>
<dbReference type="CDD" id="cd02966">
    <property type="entry name" value="TlpA_like_family"/>
    <property type="match status" value="1"/>
</dbReference>
<evidence type="ECO:0000259" key="5">
    <source>
        <dbReference type="PROSITE" id="PS51352"/>
    </source>
</evidence>
<dbReference type="PANTHER" id="PTHR42852:SF6">
    <property type="entry name" value="THIOL:DISULFIDE INTERCHANGE PROTEIN DSBE"/>
    <property type="match status" value="1"/>
</dbReference>
<dbReference type="InterPro" id="IPR050553">
    <property type="entry name" value="Thioredoxin_ResA/DsbE_sf"/>
</dbReference>
<keyword evidence="4" id="KW-0676">Redox-active center</keyword>
<protein>
    <recommendedName>
        <fullName evidence="5">Thioredoxin domain-containing protein</fullName>
    </recommendedName>
</protein>
<dbReference type="Pfam" id="PF13905">
    <property type="entry name" value="Thioredoxin_8"/>
    <property type="match status" value="1"/>
</dbReference>
<comment type="subcellular location">
    <subcellularLocation>
        <location evidence="1">Cell envelope</location>
    </subcellularLocation>
</comment>
<dbReference type="Gene3D" id="3.40.30.10">
    <property type="entry name" value="Glutaredoxin"/>
    <property type="match status" value="1"/>
</dbReference>
<evidence type="ECO:0000256" key="4">
    <source>
        <dbReference type="ARBA" id="ARBA00023284"/>
    </source>
</evidence>